<dbReference type="EMBL" id="QGNW01001108">
    <property type="protein sequence ID" value="RVW55701.1"/>
    <property type="molecule type" value="Genomic_DNA"/>
</dbReference>
<evidence type="ECO:0000313" key="2">
    <source>
        <dbReference type="Proteomes" id="UP000288805"/>
    </source>
</evidence>
<dbReference type="Proteomes" id="UP000288805">
    <property type="component" value="Unassembled WGS sequence"/>
</dbReference>
<name>A0A438F6X9_VITVI</name>
<dbReference type="AlphaFoldDB" id="A0A438F6X9"/>
<proteinExistence type="predicted"/>
<gene>
    <name evidence="1" type="ORF">CK203_085202</name>
</gene>
<evidence type="ECO:0000313" key="1">
    <source>
        <dbReference type="EMBL" id="RVW55701.1"/>
    </source>
</evidence>
<sequence>MRLLSTPGQAKNKINESSNCSMKCPKDILLLLFWLLGYGEIQFADFTARCRFPPKSLHHATLSPPPPPMPPPLTLFTLTITATSITTQSFPNQANLLVELFLGSSFQTSWKALLMNVLILGRWVLAEKGGKQISGS</sequence>
<comment type="caution">
    <text evidence="1">The sequence shown here is derived from an EMBL/GenBank/DDBJ whole genome shotgun (WGS) entry which is preliminary data.</text>
</comment>
<reference evidence="1 2" key="1">
    <citation type="journal article" date="2018" name="PLoS Genet.">
        <title>Population sequencing reveals clonal diversity and ancestral inbreeding in the grapevine cultivar Chardonnay.</title>
        <authorList>
            <person name="Roach M.J."/>
            <person name="Johnson D.L."/>
            <person name="Bohlmann J."/>
            <person name="van Vuuren H.J."/>
            <person name="Jones S.J."/>
            <person name="Pretorius I.S."/>
            <person name="Schmidt S.A."/>
            <person name="Borneman A.R."/>
        </authorList>
    </citation>
    <scope>NUCLEOTIDE SEQUENCE [LARGE SCALE GENOMIC DNA]</scope>
    <source>
        <strain evidence="2">cv. Chardonnay</strain>
        <tissue evidence="1">Leaf</tissue>
    </source>
</reference>
<organism evidence="1 2">
    <name type="scientific">Vitis vinifera</name>
    <name type="common">Grape</name>
    <dbReference type="NCBI Taxonomy" id="29760"/>
    <lineage>
        <taxon>Eukaryota</taxon>
        <taxon>Viridiplantae</taxon>
        <taxon>Streptophyta</taxon>
        <taxon>Embryophyta</taxon>
        <taxon>Tracheophyta</taxon>
        <taxon>Spermatophyta</taxon>
        <taxon>Magnoliopsida</taxon>
        <taxon>eudicotyledons</taxon>
        <taxon>Gunneridae</taxon>
        <taxon>Pentapetalae</taxon>
        <taxon>rosids</taxon>
        <taxon>Vitales</taxon>
        <taxon>Vitaceae</taxon>
        <taxon>Viteae</taxon>
        <taxon>Vitis</taxon>
    </lineage>
</organism>
<accession>A0A438F6X9</accession>
<protein>
    <submittedName>
        <fullName evidence="1">Uncharacterized protein</fullName>
    </submittedName>
</protein>